<dbReference type="Gene3D" id="3.30.420.10">
    <property type="entry name" value="Ribonuclease H-like superfamily/Ribonuclease H"/>
    <property type="match status" value="1"/>
</dbReference>
<dbReference type="InterPro" id="IPR012337">
    <property type="entry name" value="RNaseH-like_sf"/>
</dbReference>
<dbReference type="GO" id="GO:0003676">
    <property type="term" value="F:nucleic acid binding"/>
    <property type="evidence" value="ECO:0007669"/>
    <property type="project" value="InterPro"/>
</dbReference>
<protein>
    <recommendedName>
        <fullName evidence="1">Exonuclease domain-containing protein</fullName>
    </recommendedName>
</protein>
<dbReference type="InterPro" id="IPR013520">
    <property type="entry name" value="Ribonucl_H"/>
</dbReference>
<dbReference type="GO" id="GO:0006259">
    <property type="term" value="P:DNA metabolic process"/>
    <property type="evidence" value="ECO:0007669"/>
    <property type="project" value="UniProtKB-ARBA"/>
</dbReference>
<dbReference type="RefSeq" id="WP_024899025.1">
    <property type="nucleotide sequence ID" value="NZ_CM011124.1"/>
</dbReference>
<accession>A0A0U3P412</accession>
<organism evidence="2 3">
    <name type="scientific">Pannonibacter phragmitetus</name>
    <dbReference type="NCBI Taxonomy" id="121719"/>
    <lineage>
        <taxon>Bacteria</taxon>
        <taxon>Pseudomonadati</taxon>
        <taxon>Pseudomonadota</taxon>
        <taxon>Alphaproteobacteria</taxon>
        <taxon>Hyphomicrobiales</taxon>
        <taxon>Stappiaceae</taxon>
        <taxon>Pannonibacter</taxon>
    </lineage>
</organism>
<dbReference type="KEGG" id="pphr:APZ00_16050"/>
<keyword evidence="3" id="KW-1185">Reference proteome</keyword>
<name>A0A0U3P412_9HYPH</name>
<evidence type="ECO:0000259" key="1">
    <source>
        <dbReference type="Pfam" id="PF00929"/>
    </source>
</evidence>
<dbReference type="AlphaFoldDB" id="A0A0U3P412"/>
<feature type="domain" description="Exonuclease" evidence="1">
    <location>
        <begin position="48"/>
        <end position="112"/>
    </location>
</feature>
<dbReference type="CDD" id="cd06127">
    <property type="entry name" value="DEDDh"/>
    <property type="match status" value="1"/>
</dbReference>
<dbReference type="SUPFAM" id="SSF53098">
    <property type="entry name" value="Ribonuclease H-like"/>
    <property type="match status" value="1"/>
</dbReference>
<reference evidence="2 3" key="1">
    <citation type="submission" date="2015-10" db="EMBL/GenBank/DDBJ databases">
        <title>The world's first case of liver abscess caused by Pannonibacter phragmitetus.</title>
        <authorList>
            <person name="Ming D."/>
            <person name="Wang M."/>
            <person name="Zhou Y."/>
            <person name="Jiang T."/>
            <person name="Hu S."/>
        </authorList>
    </citation>
    <scope>NUCLEOTIDE SEQUENCE [LARGE SCALE GENOMIC DNA]</scope>
    <source>
        <strain evidence="2 3">31801</strain>
    </source>
</reference>
<proteinExistence type="predicted"/>
<sequence length="113" mass="12280">MMDQPDAAALEAAAALLEASQDYRILRRLQPRAPVTAIPEQESRLGLFVDVETTGLDPSKDEIIELAMVPFQYSLDGIIVDVGEPFDRLREPSGPIRASITALTGITDAMVAR</sequence>
<dbReference type="STRING" id="121719.APZ00_16050"/>
<gene>
    <name evidence="2" type="ORF">APZ00_16050</name>
</gene>
<dbReference type="Proteomes" id="UP000064921">
    <property type="component" value="Chromosome"/>
</dbReference>
<dbReference type="GO" id="GO:0004527">
    <property type="term" value="F:exonuclease activity"/>
    <property type="evidence" value="ECO:0007669"/>
    <property type="project" value="UniProtKB-ARBA"/>
</dbReference>
<dbReference type="Pfam" id="PF00929">
    <property type="entry name" value="RNase_T"/>
    <property type="match status" value="1"/>
</dbReference>
<evidence type="ECO:0000313" key="3">
    <source>
        <dbReference type="Proteomes" id="UP000064921"/>
    </source>
</evidence>
<dbReference type="EMBL" id="CP013068">
    <property type="protein sequence ID" value="ALV28390.1"/>
    <property type="molecule type" value="Genomic_DNA"/>
</dbReference>
<dbReference type="InterPro" id="IPR036397">
    <property type="entry name" value="RNaseH_sf"/>
</dbReference>
<evidence type="ECO:0000313" key="2">
    <source>
        <dbReference type="EMBL" id="ALV28390.1"/>
    </source>
</evidence>